<evidence type="ECO:0000313" key="2">
    <source>
        <dbReference type="Proteomes" id="UP000198767"/>
    </source>
</evidence>
<evidence type="ECO:0000313" key="1">
    <source>
        <dbReference type="EMBL" id="SCZ57659.1"/>
    </source>
</evidence>
<proteinExistence type="predicted"/>
<sequence length="60" mass="7049">MALGLNRPADQKPPFTRRATSIKTNACRALNAHLADGRYWFGLRVRRFSLWPATDWFRWS</sequence>
<dbReference type="Proteomes" id="UP000198767">
    <property type="component" value="Unassembled WGS sequence"/>
</dbReference>
<name>A0A1G5Q8S4_9RHOB</name>
<organism evidence="1 2">
    <name type="scientific">Epibacterium ulvae</name>
    <dbReference type="NCBI Taxonomy" id="1156985"/>
    <lineage>
        <taxon>Bacteria</taxon>
        <taxon>Pseudomonadati</taxon>
        <taxon>Pseudomonadota</taxon>
        <taxon>Alphaproteobacteria</taxon>
        <taxon>Rhodobacterales</taxon>
        <taxon>Roseobacteraceae</taxon>
        <taxon>Epibacterium</taxon>
    </lineage>
</organism>
<dbReference type="AlphaFoldDB" id="A0A1G5Q8S4"/>
<dbReference type="EMBL" id="FMWG01000003">
    <property type="protein sequence ID" value="SCZ57659.1"/>
    <property type="molecule type" value="Genomic_DNA"/>
</dbReference>
<gene>
    <name evidence="1" type="ORF">SAMN04488118_103117</name>
</gene>
<protein>
    <submittedName>
        <fullName evidence="1">Uncharacterized protein</fullName>
    </submittedName>
</protein>
<accession>A0A1G5Q8S4</accession>
<reference evidence="1 2" key="1">
    <citation type="submission" date="2016-10" db="EMBL/GenBank/DDBJ databases">
        <authorList>
            <person name="de Groot N.N."/>
        </authorList>
    </citation>
    <scope>NUCLEOTIDE SEQUENCE [LARGE SCALE GENOMIC DNA]</scope>
    <source>
        <strain evidence="1 2">U95</strain>
    </source>
</reference>
<keyword evidence="2" id="KW-1185">Reference proteome</keyword>